<sequence length="377" mass="42815">MFLNRRVTLRCICEDLTTDWASTSAQRSYLDLREAVSERDKKAVAKLLTLVPSTSLIDHPLIKSFHSAFAETGTEVKRESISGFTEPHWWKQKSGRWRGAATDSRMITTLRKVFENSLIRSKAQKQDSIFQGTVDVWLCAGGLRADGEERDFYQVFPSIELSCLPTGEDFFLQKTEQDLARLQAWREQLMLALYVCFLEAYDTDPTATNKPIVFHVPQVAPTSSPDAIVHLEFEVIRVSDDQQQLEELLIKVQTENYSDLHRVATNTFRALFQNKEDEWDVSSSPFQKLEIWSVLIQPELVARARDIVQAGSIPVDLRSAKLIQGLRAHYTHKNEIVAASITGNPIRALCGAWFVPTRDPNKVSGCPQCQSIFNQHD</sequence>
<accession>A0AAU7DY53</accession>
<dbReference type="EMBL" id="CP146203">
    <property type="protein sequence ID" value="XBH21883.1"/>
    <property type="molecule type" value="Genomic_DNA"/>
</dbReference>
<dbReference type="InterPro" id="IPR021400">
    <property type="entry name" value="DUF3039"/>
</dbReference>
<protein>
    <submittedName>
        <fullName evidence="1">DUF3039 domain-containing protein</fullName>
    </submittedName>
</protein>
<evidence type="ECO:0000313" key="1">
    <source>
        <dbReference type="EMBL" id="XBH21883.1"/>
    </source>
</evidence>
<dbReference type="Pfam" id="PF11238">
    <property type="entry name" value="DUF3039"/>
    <property type="match status" value="1"/>
</dbReference>
<proteinExistence type="predicted"/>
<organism evidence="1">
    <name type="scientific">Jonesiaceae bacterium BS-20</name>
    <dbReference type="NCBI Taxonomy" id="3120821"/>
    <lineage>
        <taxon>Bacteria</taxon>
        <taxon>Bacillati</taxon>
        <taxon>Actinomycetota</taxon>
        <taxon>Actinomycetes</taxon>
        <taxon>Micrococcales</taxon>
        <taxon>Jonesiaceae</taxon>
    </lineage>
</organism>
<gene>
    <name evidence="1" type="ORF">V5R04_01250</name>
</gene>
<reference evidence="1" key="1">
    <citation type="submission" date="2024-02" db="EMBL/GenBank/DDBJ databases">
        <title>Tomenella chthoni gen. nov. sp. nov., a member of the family Jonesiaceae isolated from bat guano.</title>
        <authorList>
            <person name="Miller S.L."/>
            <person name="King J."/>
            <person name="Sankaranarayanan K."/>
            <person name="Lawson P.A."/>
        </authorList>
    </citation>
    <scope>NUCLEOTIDE SEQUENCE</scope>
    <source>
        <strain evidence="1">BS-20</strain>
    </source>
</reference>
<dbReference type="AlphaFoldDB" id="A0AAU7DY53"/>
<name>A0AAU7DY53_9MICO</name>